<gene>
    <name evidence="6" type="ORF">TL08_26310</name>
</gene>
<keyword evidence="3" id="KW-0804">Transcription</keyword>
<dbReference type="InterPro" id="IPR036388">
    <property type="entry name" value="WH-like_DNA-bd_sf"/>
</dbReference>
<dbReference type="GO" id="GO:0003677">
    <property type="term" value="F:DNA binding"/>
    <property type="evidence" value="ECO:0007669"/>
    <property type="project" value="UniProtKB-KW"/>
</dbReference>
<dbReference type="SUPFAM" id="SSF46785">
    <property type="entry name" value="Winged helix' DNA-binding domain"/>
    <property type="match status" value="1"/>
</dbReference>
<keyword evidence="7" id="KW-1185">Reference proteome</keyword>
<dbReference type="InterPro" id="IPR023187">
    <property type="entry name" value="Tscrpt_reg_MarR-type_CS"/>
</dbReference>
<dbReference type="InterPro" id="IPR036390">
    <property type="entry name" value="WH_DNA-bd_sf"/>
</dbReference>
<organism evidence="6 7">
    <name type="scientific">Actinoalloteichus hymeniacidonis</name>
    <dbReference type="NCBI Taxonomy" id="340345"/>
    <lineage>
        <taxon>Bacteria</taxon>
        <taxon>Bacillati</taxon>
        <taxon>Actinomycetota</taxon>
        <taxon>Actinomycetes</taxon>
        <taxon>Pseudonocardiales</taxon>
        <taxon>Pseudonocardiaceae</taxon>
        <taxon>Actinoalloteichus</taxon>
    </lineage>
</organism>
<dbReference type="EMBL" id="CP014859">
    <property type="protein sequence ID" value="AOS66031.1"/>
    <property type="molecule type" value="Genomic_DNA"/>
</dbReference>
<dbReference type="InterPro" id="IPR039422">
    <property type="entry name" value="MarR/SlyA-like"/>
</dbReference>
<reference evidence="7" key="1">
    <citation type="submission" date="2016-03" db="EMBL/GenBank/DDBJ databases">
        <title>Complete genome sequence of the type strain Actinoalloteichus hymeniacidonis DSM 45092.</title>
        <authorList>
            <person name="Schaffert L."/>
            <person name="Albersmeier A."/>
            <person name="Winkler A."/>
            <person name="Kalinowski J."/>
            <person name="Zotchev S."/>
            <person name="Ruckert C."/>
        </authorList>
    </citation>
    <scope>NUCLEOTIDE SEQUENCE [LARGE SCALE GENOMIC DNA]</scope>
    <source>
        <strain evidence="7">HPA177(T) (DSM 45092(T))</strain>
    </source>
</reference>
<name>A0AAC9N1N9_9PSEU</name>
<keyword evidence="2" id="KW-0238">DNA-binding</keyword>
<dbReference type="PANTHER" id="PTHR33164">
    <property type="entry name" value="TRANSCRIPTIONAL REGULATOR, MARR FAMILY"/>
    <property type="match status" value="1"/>
</dbReference>
<dbReference type="Gene3D" id="1.10.10.10">
    <property type="entry name" value="Winged helix-like DNA-binding domain superfamily/Winged helix DNA-binding domain"/>
    <property type="match status" value="1"/>
</dbReference>
<evidence type="ECO:0000256" key="2">
    <source>
        <dbReference type="ARBA" id="ARBA00023125"/>
    </source>
</evidence>
<dbReference type="InterPro" id="IPR011991">
    <property type="entry name" value="ArsR-like_HTH"/>
</dbReference>
<dbReference type="PRINTS" id="PR00598">
    <property type="entry name" value="HTHMARR"/>
</dbReference>
<dbReference type="PANTHER" id="PTHR33164:SF57">
    <property type="entry name" value="MARR-FAMILY TRANSCRIPTIONAL REGULATOR"/>
    <property type="match status" value="1"/>
</dbReference>
<feature type="compositionally biased region" description="Polar residues" evidence="4">
    <location>
        <begin position="1"/>
        <end position="10"/>
    </location>
</feature>
<dbReference type="AlphaFoldDB" id="A0AAC9N1N9"/>
<evidence type="ECO:0000256" key="4">
    <source>
        <dbReference type="SAM" id="MobiDB-lite"/>
    </source>
</evidence>
<dbReference type="PROSITE" id="PS01117">
    <property type="entry name" value="HTH_MARR_1"/>
    <property type="match status" value="1"/>
</dbReference>
<evidence type="ECO:0000313" key="6">
    <source>
        <dbReference type="EMBL" id="AOS66031.1"/>
    </source>
</evidence>
<proteinExistence type="predicted"/>
<dbReference type="SMART" id="SM00347">
    <property type="entry name" value="HTH_MARR"/>
    <property type="match status" value="1"/>
</dbReference>
<dbReference type="Proteomes" id="UP000095210">
    <property type="component" value="Chromosome"/>
</dbReference>
<accession>A0AAC9N1N9</accession>
<dbReference type="KEGG" id="ahm:TL08_26310"/>
<dbReference type="InterPro" id="IPR000835">
    <property type="entry name" value="HTH_MarR-typ"/>
</dbReference>
<evidence type="ECO:0000256" key="1">
    <source>
        <dbReference type="ARBA" id="ARBA00023015"/>
    </source>
</evidence>
<evidence type="ECO:0000256" key="3">
    <source>
        <dbReference type="ARBA" id="ARBA00023163"/>
    </source>
</evidence>
<feature type="domain" description="HTH marR-type" evidence="5">
    <location>
        <begin position="32"/>
        <end position="166"/>
    </location>
</feature>
<dbReference type="PROSITE" id="PS50995">
    <property type="entry name" value="HTH_MARR_2"/>
    <property type="match status" value="1"/>
</dbReference>
<dbReference type="GO" id="GO:0006950">
    <property type="term" value="P:response to stress"/>
    <property type="evidence" value="ECO:0007669"/>
    <property type="project" value="TreeGrafter"/>
</dbReference>
<feature type="region of interest" description="Disordered" evidence="4">
    <location>
        <begin position="1"/>
        <end position="26"/>
    </location>
</feature>
<dbReference type="GO" id="GO:0003700">
    <property type="term" value="F:DNA-binding transcription factor activity"/>
    <property type="evidence" value="ECO:0007669"/>
    <property type="project" value="InterPro"/>
</dbReference>
<dbReference type="Pfam" id="PF12802">
    <property type="entry name" value="MarR_2"/>
    <property type="match status" value="1"/>
</dbReference>
<protein>
    <submittedName>
        <fullName evidence="6">Transcriptional regulator</fullName>
    </submittedName>
</protein>
<sequence>MTSSVQTESRGASAPVGDDANPDDLPRRRTAAEEIEHGLSILFRRARRISLRLAAEIDPELEPAAYGTLALIADTGPMRGTELVEVFGLDKSTISRQVAQLVELGLVARIADPTDGRARLIQITEVGAQRLRALQERRRQRLHEQFGSWSTTELDDLAKLLPKLNDLF</sequence>
<dbReference type="CDD" id="cd00090">
    <property type="entry name" value="HTH_ARSR"/>
    <property type="match status" value="1"/>
</dbReference>
<keyword evidence="1" id="KW-0805">Transcription regulation</keyword>
<evidence type="ECO:0000259" key="5">
    <source>
        <dbReference type="PROSITE" id="PS50995"/>
    </source>
</evidence>
<evidence type="ECO:0000313" key="7">
    <source>
        <dbReference type="Proteomes" id="UP000095210"/>
    </source>
</evidence>